<name>A0ABR9P1D7_9ACTN</name>
<evidence type="ECO:0000313" key="2">
    <source>
        <dbReference type="Proteomes" id="UP000806528"/>
    </source>
</evidence>
<dbReference type="Proteomes" id="UP000806528">
    <property type="component" value="Unassembled WGS sequence"/>
</dbReference>
<comment type="caution">
    <text evidence="1">The sequence shown here is derived from an EMBL/GenBank/DDBJ whole genome shotgun (WGS) entry which is preliminary data.</text>
</comment>
<protein>
    <submittedName>
        <fullName evidence="1">Uncharacterized protein</fullName>
    </submittedName>
</protein>
<evidence type="ECO:0000313" key="1">
    <source>
        <dbReference type="EMBL" id="MBE2997575.1"/>
    </source>
</evidence>
<reference evidence="1 2" key="1">
    <citation type="submission" date="2020-09" db="EMBL/GenBank/DDBJ databases">
        <title>Diversity and distribution of actinomycetes associated with coral in the coast of Hainan.</title>
        <authorList>
            <person name="Li F."/>
        </authorList>
    </citation>
    <scope>NUCLEOTIDE SEQUENCE [LARGE SCALE GENOMIC DNA]</scope>
    <source>
        <strain evidence="1 2">HNM0947</strain>
    </source>
</reference>
<gene>
    <name evidence="1" type="ORF">IDM40_02485</name>
</gene>
<dbReference type="EMBL" id="JADBGI010000002">
    <property type="protein sequence ID" value="MBE2997575.1"/>
    <property type="molecule type" value="Genomic_DNA"/>
</dbReference>
<proteinExistence type="predicted"/>
<organism evidence="1 2">
    <name type="scientific">Nocardiopsis coralli</name>
    <dbReference type="NCBI Taxonomy" id="2772213"/>
    <lineage>
        <taxon>Bacteria</taxon>
        <taxon>Bacillati</taxon>
        <taxon>Actinomycetota</taxon>
        <taxon>Actinomycetes</taxon>
        <taxon>Streptosporangiales</taxon>
        <taxon>Nocardiopsidaceae</taxon>
        <taxon>Nocardiopsis</taxon>
    </lineage>
</organism>
<sequence length="79" mass="8891">MGTNGRQTWEWALRTPFGLRVGTGPLEAVPLTSEDRIQVRRARWELSARLAECTEARDPGAVAARHDLDLLDWQTALHP</sequence>
<accession>A0ABR9P1D7</accession>
<dbReference type="RefSeq" id="WP_193120235.1">
    <property type="nucleotide sequence ID" value="NZ_JADBGI010000002.1"/>
</dbReference>
<keyword evidence="2" id="KW-1185">Reference proteome</keyword>